<dbReference type="Pfam" id="PF13860">
    <property type="entry name" value="FlgD_ig"/>
    <property type="match status" value="1"/>
</dbReference>
<accession>X1MGN4</accession>
<evidence type="ECO:0000259" key="1">
    <source>
        <dbReference type="Pfam" id="PF13860"/>
    </source>
</evidence>
<reference evidence="2" key="1">
    <citation type="journal article" date="2014" name="Front. Microbiol.">
        <title>High frequency of phylogenetically diverse reductive dehalogenase-homologous genes in deep subseafloor sedimentary metagenomes.</title>
        <authorList>
            <person name="Kawai M."/>
            <person name="Futagami T."/>
            <person name="Toyoda A."/>
            <person name="Takaki Y."/>
            <person name="Nishi S."/>
            <person name="Hori S."/>
            <person name="Arai W."/>
            <person name="Tsubouchi T."/>
            <person name="Morono Y."/>
            <person name="Uchiyama I."/>
            <person name="Ito T."/>
            <person name="Fujiyama A."/>
            <person name="Inagaki F."/>
            <person name="Takami H."/>
        </authorList>
    </citation>
    <scope>NUCLEOTIDE SEQUENCE</scope>
    <source>
        <strain evidence="2">Expedition CK06-06</strain>
    </source>
</reference>
<evidence type="ECO:0000313" key="2">
    <source>
        <dbReference type="EMBL" id="GAI13865.1"/>
    </source>
</evidence>
<dbReference type="AlphaFoldDB" id="X1MGN4"/>
<feature type="domain" description="FlgD/Vpr Ig-like" evidence="1">
    <location>
        <begin position="37"/>
        <end position="90"/>
    </location>
</feature>
<protein>
    <recommendedName>
        <fullName evidence="1">FlgD/Vpr Ig-like domain-containing protein</fullName>
    </recommendedName>
</protein>
<organism evidence="2">
    <name type="scientific">marine sediment metagenome</name>
    <dbReference type="NCBI Taxonomy" id="412755"/>
    <lineage>
        <taxon>unclassified sequences</taxon>
        <taxon>metagenomes</taxon>
        <taxon>ecological metagenomes</taxon>
    </lineage>
</organism>
<name>X1MGN4_9ZZZZ</name>
<gene>
    <name evidence="2" type="ORF">S06H3_20403</name>
</gene>
<dbReference type="InterPro" id="IPR026444">
    <property type="entry name" value="Secre_tail"/>
</dbReference>
<proteinExistence type="predicted"/>
<dbReference type="NCBIfam" id="TIGR04183">
    <property type="entry name" value="Por_Secre_tail"/>
    <property type="match status" value="1"/>
</dbReference>
<feature type="non-terminal residue" evidence="2">
    <location>
        <position position="1"/>
    </location>
</feature>
<dbReference type="EMBL" id="BARV01010561">
    <property type="protein sequence ID" value="GAI13865.1"/>
    <property type="molecule type" value="Genomic_DNA"/>
</dbReference>
<dbReference type="InterPro" id="IPR025965">
    <property type="entry name" value="FlgD/Vpr_Ig-like"/>
</dbReference>
<comment type="caution">
    <text evidence="2">The sequence shown here is derived from an EMBL/GenBank/DDBJ whole genome shotgun (WGS) entry which is preliminary data.</text>
</comment>
<dbReference type="Gene3D" id="2.60.40.4070">
    <property type="match status" value="1"/>
</dbReference>
<sequence>IGISDATHQLPKTYGLLQNYPNPMNTTTKIPYQLPRTEKVCLKVYNVAGQLVKTLVNEIKKPGYYTTYWDGEDENGRKSAGAVYFYRIQAGNYTSTKKMILLR</sequence>